<name>A0A437PRF2_9BACT</name>
<dbReference type="OrthoDB" id="9790160at2"/>
<dbReference type="EMBL" id="SACY01000003">
    <property type="protein sequence ID" value="RVU24810.1"/>
    <property type="molecule type" value="Genomic_DNA"/>
</dbReference>
<evidence type="ECO:0000313" key="2">
    <source>
        <dbReference type="Proteomes" id="UP000282832"/>
    </source>
</evidence>
<dbReference type="RefSeq" id="WP_127803871.1">
    <property type="nucleotide sequence ID" value="NZ_SACY01000003.1"/>
</dbReference>
<comment type="caution">
    <text evidence="1">The sequence shown here is derived from an EMBL/GenBank/DDBJ whole genome shotgun (WGS) entry which is preliminary data.</text>
</comment>
<accession>A0A437PRF2</accession>
<dbReference type="AlphaFoldDB" id="A0A437PRF2"/>
<dbReference type="Proteomes" id="UP000282832">
    <property type="component" value="Unassembled WGS sequence"/>
</dbReference>
<keyword evidence="2" id="KW-1185">Reference proteome</keyword>
<evidence type="ECO:0008006" key="3">
    <source>
        <dbReference type="Google" id="ProtNLM"/>
    </source>
</evidence>
<sequence>MIKEIRAEIKEMRANADKTEKTLRNLGFNIGDSTEEIFFSSLEKTKKFAGIKFKHILRNIHVFRPGLQDEFDIVLVNDSLKKVGLIEIKHKVCKEDVENMLYKKLPNYRALHDFHSYYEIYLGLAGASIEAKAKKLAEQNGIVLLTPLGKHIENQGKIFTAY</sequence>
<reference evidence="1 2" key="1">
    <citation type="submission" date="2019-01" db="EMBL/GenBank/DDBJ databases">
        <authorList>
            <person name="Chen W.-M."/>
        </authorList>
    </citation>
    <scope>NUCLEOTIDE SEQUENCE [LARGE SCALE GENOMIC DNA]</scope>
    <source>
        <strain evidence="1 2">FSY-15</strain>
    </source>
</reference>
<proteinExistence type="predicted"/>
<gene>
    <name evidence="1" type="ORF">EOJ36_07310</name>
</gene>
<evidence type="ECO:0000313" key="1">
    <source>
        <dbReference type="EMBL" id="RVU24810.1"/>
    </source>
</evidence>
<organism evidence="1 2">
    <name type="scientific">Sandaracinomonas limnophila</name>
    <dbReference type="NCBI Taxonomy" id="1862386"/>
    <lineage>
        <taxon>Bacteria</taxon>
        <taxon>Pseudomonadati</taxon>
        <taxon>Bacteroidota</taxon>
        <taxon>Cytophagia</taxon>
        <taxon>Cytophagales</taxon>
        <taxon>Flectobacillaceae</taxon>
        <taxon>Sandaracinomonas</taxon>
    </lineage>
</organism>
<protein>
    <recommendedName>
        <fullName evidence="3">DUF3782 domain-containing protein</fullName>
    </recommendedName>
</protein>